<keyword evidence="3" id="KW-1185">Reference proteome</keyword>
<gene>
    <name evidence="2" type="ORF">ACFSCX_12255</name>
</gene>
<evidence type="ECO:0000313" key="2">
    <source>
        <dbReference type="EMBL" id="MFD1737327.1"/>
    </source>
</evidence>
<dbReference type="InterPro" id="IPR051922">
    <property type="entry name" value="Bact_Sporulation_Assoc"/>
</dbReference>
<dbReference type="PANTHER" id="PTHR30032">
    <property type="entry name" value="N-ACETYLMURAMOYL-L-ALANINE AMIDASE-RELATED"/>
    <property type="match status" value="1"/>
</dbReference>
<evidence type="ECO:0000313" key="3">
    <source>
        <dbReference type="Proteomes" id="UP001597214"/>
    </source>
</evidence>
<dbReference type="Pfam" id="PF08486">
    <property type="entry name" value="SpoIID"/>
    <property type="match status" value="1"/>
</dbReference>
<protein>
    <submittedName>
        <fullName evidence="2">SpoIID/LytB domain-containing protein</fullName>
    </submittedName>
</protein>
<evidence type="ECO:0000259" key="1">
    <source>
        <dbReference type="Pfam" id="PF08486"/>
    </source>
</evidence>
<organism evidence="2 3">
    <name type="scientific">Bacillus salitolerans</name>
    <dbReference type="NCBI Taxonomy" id="1437434"/>
    <lineage>
        <taxon>Bacteria</taxon>
        <taxon>Bacillati</taxon>
        <taxon>Bacillota</taxon>
        <taxon>Bacilli</taxon>
        <taxon>Bacillales</taxon>
        <taxon>Bacillaceae</taxon>
        <taxon>Bacillus</taxon>
    </lineage>
</organism>
<comment type="caution">
    <text evidence="2">The sequence shown here is derived from an EMBL/GenBank/DDBJ whole genome shotgun (WGS) entry which is preliminary data.</text>
</comment>
<dbReference type="RefSeq" id="WP_377928532.1">
    <property type="nucleotide sequence ID" value="NZ_JBHUEM010000020.1"/>
</dbReference>
<sequence length="422" mass="47987">MLPLFFLFFVLPTDIQAEEIIKVRLVNYVGDPTKITLEMKGDYVSLDPTLTLIEGVKYALFVDNDHLTLVGGGDTQIIVDSLVLVPRTYNEQHQILVNDRPYLGAIEFKIEQDHIRPINQLPLEDYLKGVVPFEVYPSWGIETLKAQAIAARTYAVTQLKQNIDDTIQFQVYGGFDWKPNTSKAVDETKGEIITYHNKPIEAFYSASNGGKTESNAHVWGGKSISYYPIKDDPYDPTHPWEFVLHKHQLDLESINWDHQQMWESLQEKDKQITTTMKRWLNKNGYVGEIKIISIPTFTVSDNRLNSKRATHGSLTIEFLQQLIEGTVLYNQLTLHNVKLNKIRPIIGGTVFKSYFIESLSETNGVYTMNGNGYGHGVGMSQWGANTMGLKGKPYKDILQFYFPGTEIKHTSELGKQETREGS</sequence>
<dbReference type="NCBIfam" id="TIGR02669">
    <property type="entry name" value="SpoIID_LytB"/>
    <property type="match status" value="1"/>
</dbReference>
<dbReference type="EMBL" id="JBHUEM010000020">
    <property type="protein sequence ID" value="MFD1737327.1"/>
    <property type="molecule type" value="Genomic_DNA"/>
</dbReference>
<feature type="domain" description="Sporulation stage II protein D amidase enhancer LytB N-terminal" evidence="1">
    <location>
        <begin position="112"/>
        <end position="195"/>
    </location>
</feature>
<dbReference type="InterPro" id="IPR013486">
    <property type="entry name" value="SpoIID/LytB"/>
</dbReference>
<dbReference type="InterPro" id="IPR013693">
    <property type="entry name" value="SpoIID/LytB_N"/>
</dbReference>
<reference evidence="3" key="1">
    <citation type="journal article" date="2019" name="Int. J. Syst. Evol. Microbiol.">
        <title>The Global Catalogue of Microorganisms (GCM) 10K type strain sequencing project: providing services to taxonomists for standard genome sequencing and annotation.</title>
        <authorList>
            <consortium name="The Broad Institute Genomics Platform"/>
            <consortium name="The Broad Institute Genome Sequencing Center for Infectious Disease"/>
            <person name="Wu L."/>
            <person name="Ma J."/>
        </authorList>
    </citation>
    <scope>NUCLEOTIDE SEQUENCE [LARGE SCALE GENOMIC DNA]</scope>
    <source>
        <strain evidence="3">CCUG 49339</strain>
    </source>
</reference>
<dbReference type="Proteomes" id="UP001597214">
    <property type="component" value="Unassembled WGS sequence"/>
</dbReference>
<dbReference type="PANTHER" id="PTHR30032:SF4">
    <property type="entry name" value="AMIDASE ENHANCER"/>
    <property type="match status" value="1"/>
</dbReference>
<name>A0ABW4LQJ4_9BACI</name>
<proteinExistence type="predicted"/>
<accession>A0ABW4LQJ4</accession>